<evidence type="ECO:0000256" key="3">
    <source>
        <dbReference type="ARBA" id="ARBA00022839"/>
    </source>
</evidence>
<comment type="caution">
    <text evidence="6">The sequence shown here is derived from an EMBL/GenBank/DDBJ whole genome shotgun (WGS) entry which is preliminary data.</text>
</comment>
<proteinExistence type="predicted"/>
<dbReference type="PANTHER" id="PTHR12801">
    <property type="entry name" value="RNA EXONUCLEASE REXO1 / RECO3 FAMILY MEMBER-RELATED"/>
    <property type="match status" value="1"/>
</dbReference>
<feature type="compositionally biased region" description="Basic and acidic residues" evidence="4">
    <location>
        <begin position="1"/>
        <end position="10"/>
    </location>
</feature>
<feature type="region of interest" description="Disordered" evidence="4">
    <location>
        <begin position="1"/>
        <end position="45"/>
    </location>
</feature>
<evidence type="ECO:0000259" key="5">
    <source>
        <dbReference type="SMART" id="SM00479"/>
    </source>
</evidence>
<organism evidence="6 7">
    <name type="scientific">Tegillarca granosa</name>
    <name type="common">Malaysian cockle</name>
    <name type="synonym">Anadara granosa</name>
    <dbReference type="NCBI Taxonomy" id="220873"/>
    <lineage>
        <taxon>Eukaryota</taxon>
        <taxon>Metazoa</taxon>
        <taxon>Spiralia</taxon>
        <taxon>Lophotrochozoa</taxon>
        <taxon>Mollusca</taxon>
        <taxon>Bivalvia</taxon>
        <taxon>Autobranchia</taxon>
        <taxon>Pteriomorphia</taxon>
        <taxon>Arcoida</taxon>
        <taxon>Arcoidea</taxon>
        <taxon>Arcidae</taxon>
        <taxon>Tegillarca</taxon>
    </lineage>
</organism>
<dbReference type="Proteomes" id="UP001217089">
    <property type="component" value="Unassembled WGS sequence"/>
</dbReference>
<keyword evidence="7" id="KW-1185">Reference proteome</keyword>
<dbReference type="CDD" id="cd06145">
    <property type="entry name" value="REX1_like"/>
    <property type="match status" value="1"/>
</dbReference>
<evidence type="ECO:0000256" key="1">
    <source>
        <dbReference type="ARBA" id="ARBA00022722"/>
    </source>
</evidence>
<dbReference type="SUPFAM" id="SSF53098">
    <property type="entry name" value="Ribonuclease H-like"/>
    <property type="match status" value="1"/>
</dbReference>
<dbReference type="PANTHER" id="PTHR12801:SF82">
    <property type="entry name" value="RNA EXONUCLEASE 5"/>
    <property type="match status" value="1"/>
</dbReference>
<dbReference type="InterPro" id="IPR012337">
    <property type="entry name" value="RNaseH-like_sf"/>
</dbReference>
<keyword evidence="2" id="KW-0378">Hydrolase</keyword>
<protein>
    <recommendedName>
        <fullName evidence="5">Exonuclease domain-containing protein</fullName>
    </recommendedName>
</protein>
<evidence type="ECO:0000256" key="2">
    <source>
        <dbReference type="ARBA" id="ARBA00022801"/>
    </source>
</evidence>
<feature type="domain" description="Exonuclease" evidence="5">
    <location>
        <begin position="164"/>
        <end position="288"/>
    </location>
</feature>
<dbReference type="SMART" id="SM00479">
    <property type="entry name" value="EXOIII"/>
    <property type="match status" value="1"/>
</dbReference>
<evidence type="ECO:0000256" key="4">
    <source>
        <dbReference type="SAM" id="MobiDB-lite"/>
    </source>
</evidence>
<dbReference type="InterPro" id="IPR034922">
    <property type="entry name" value="REX1-like_exo"/>
</dbReference>
<dbReference type="InterPro" id="IPR047021">
    <property type="entry name" value="REXO1/3/4-like"/>
</dbReference>
<keyword evidence="3" id="KW-0269">Exonuclease</keyword>
<evidence type="ECO:0000313" key="6">
    <source>
        <dbReference type="EMBL" id="KAJ8319337.1"/>
    </source>
</evidence>
<keyword evidence="1" id="KW-0540">Nuclease</keyword>
<accession>A0ABQ9FRM4</accession>
<sequence>MKRKTDKSSEEDMDTNPESTEKKAKLTHSGSEGEEPVDLATVLKQSTKSMEEDLQKLRQAIKERQKASMERPKIYLTLDELASQHGRMISHDTNTKELPALFMLDLQHLLLFAIQGNISSYKPRWCRLLRCHKVKGVVVLEMDSVSSSDYSKYPECFPKIKENFEMCLTEVGKQELTRVSIIDEHLKVVYDTLVKPHNKIKDYLTRWSGITKFMLDPVTTCLEDVHRDLKRILPSDAILCGQSLNFDLNALKVFHPYVIDTSVIFNLSGQRNIKTGLKKLTQHFLGNV</sequence>
<name>A0ABQ9FRM4_TEGGR</name>
<dbReference type="InterPro" id="IPR036397">
    <property type="entry name" value="RNaseH_sf"/>
</dbReference>
<gene>
    <name evidence="6" type="ORF">KUTeg_004428</name>
</gene>
<dbReference type="EMBL" id="JARBDR010000214">
    <property type="protein sequence ID" value="KAJ8319337.1"/>
    <property type="molecule type" value="Genomic_DNA"/>
</dbReference>
<evidence type="ECO:0000313" key="7">
    <source>
        <dbReference type="Proteomes" id="UP001217089"/>
    </source>
</evidence>
<dbReference type="InterPro" id="IPR013520">
    <property type="entry name" value="Ribonucl_H"/>
</dbReference>
<dbReference type="Gene3D" id="3.30.420.10">
    <property type="entry name" value="Ribonuclease H-like superfamily/Ribonuclease H"/>
    <property type="match status" value="1"/>
</dbReference>
<reference evidence="6 7" key="1">
    <citation type="submission" date="2022-12" db="EMBL/GenBank/DDBJ databases">
        <title>Chromosome-level genome of Tegillarca granosa.</title>
        <authorList>
            <person name="Kim J."/>
        </authorList>
    </citation>
    <scope>NUCLEOTIDE SEQUENCE [LARGE SCALE GENOMIC DNA]</scope>
    <source>
        <strain evidence="6">Teg-2019</strain>
        <tissue evidence="6">Adductor muscle</tissue>
    </source>
</reference>